<dbReference type="SUPFAM" id="SSF48403">
    <property type="entry name" value="Ankyrin repeat"/>
    <property type="match status" value="1"/>
</dbReference>
<keyword evidence="13" id="KW-1053">Target membrane</keyword>
<keyword evidence="9" id="KW-0638">Presynaptic neurotoxin</keyword>
<feature type="compositionally biased region" description="Polar residues" evidence="15">
    <location>
        <begin position="399"/>
        <end position="412"/>
    </location>
</feature>
<evidence type="ECO:0000313" key="19">
    <source>
        <dbReference type="Proteomes" id="UP001235939"/>
    </source>
</evidence>
<feature type="compositionally biased region" description="Polar residues" evidence="15">
    <location>
        <begin position="309"/>
        <end position="321"/>
    </location>
</feature>
<dbReference type="Gene3D" id="1.10.10.10">
    <property type="entry name" value="Winged helix-like DNA-binding domain superfamily/Winged helix DNA-binding domain"/>
    <property type="match status" value="1"/>
</dbReference>
<keyword evidence="19" id="KW-1185">Reference proteome</keyword>
<proteinExistence type="predicted"/>
<feature type="transmembrane region" description="Helical" evidence="16">
    <location>
        <begin position="1241"/>
        <end position="1263"/>
    </location>
</feature>
<keyword evidence="3" id="KW-0813">Transport</keyword>
<feature type="transmembrane region" description="Helical" evidence="16">
    <location>
        <begin position="642"/>
        <end position="660"/>
    </location>
</feature>
<comment type="subcellular location">
    <subcellularLocation>
        <location evidence="1">Membrane</location>
        <topology evidence="1">Multi-pass membrane protein</topology>
    </subcellularLocation>
    <subcellularLocation>
        <location evidence="2">Target cell membrane</location>
    </subcellularLocation>
</comment>
<evidence type="ECO:0000256" key="8">
    <source>
        <dbReference type="ARBA" id="ARBA00022989"/>
    </source>
</evidence>
<feature type="transmembrane region" description="Helical" evidence="16">
    <location>
        <begin position="1039"/>
        <end position="1060"/>
    </location>
</feature>
<evidence type="ECO:0000256" key="4">
    <source>
        <dbReference type="ARBA" id="ARBA00022483"/>
    </source>
</evidence>
<feature type="region of interest" description="Disordered" evidence="15">
    <location>
        <begin position="1"/>
        <end position="20"/>
    </location>
</feature>
<dbReference type="PANTHER" id="PTHR10117">
    <property type="entry name" value="TRANSIENT RECEPTOR POTENTIAL CHANNEL"/>
    <property type="match status" value="1"/>
</dbReference>
<feature type="transmembrane region" description="Helical" evidence="16">
    <location>
        <begin position="968"/>
        <end position="989"/>
    </location>
</feature>
<evidence type="ECO:0000256" key="10">
    <source>
        <dbReference type="ARBA" id="ARBA00023043"/>
    </source>
</evidence>
<dbReference type="Pfam" id="PF00520">
    <property type="entry name" value="Ion_trans"/>
    <property type="match status" value="2"/>
</dbReference>
<dbReference type="InterPro" id="IPR036388">
    <property type="entry name" value="WH-like_DNA-bd_sf"/>
</dbReference>
<keyword evidence="12 16" id="KW-0472">Membrane</keyword>
<accession>A0ABY6L878</accession>
<evidence type="ECO:0000256" key="5">
    <source>
        <dbReference type="ARBA" id="ARBA00022537"/>
    </source>
</evidence>
<feature type="transmembrane region" description="Helical" evidence="16">
    <location>
        <begin position="995"/>
        <end position="1018"/>
    </location>
</feature>
<keyword evidence="4" id="KW-0268">Exocytosis</keyword>
<reference evidence="18 19" key="1">
    <citation type="submission" date="2022-01" db="EMBL/GenBank/DDBJ databases">
        <title>A chromosomal length assembly of Cordylochernes scorpioides.</title>
        <authorList>
            <person name="Zeh D."/>
            <person name="Zeh J."/>
        </authorList>
    </citation>
    <scope>NUCLEOTIDE SEQUENCE [LARGE SCALE GENOMIC DNA]</scope>
    <source>
        <strain evidence="18">IN4F17</strain>
        <tissue evidence="18">Whole Body</tissue>
    </source>
</reference>
<evidence type="ECO:0000256" key="14">
    <source>
        <dbReference type="ARBA" id="ARBA00023303"/>
    </source>
</evidence>
<dbReference type="SMART" id="SM01420">
    <property type="entry name" value="TRP_2"/>
    <property type="match status" value="1"/>
</dbReference>
<feature type="transmembrane region" description="Helical" evidence="16">
    <location>
        <begin position="849"/>
        <end position="871"/>
    </location>
</feature>
<keyword evidence="9" id="KW-0528">Neurotoxin</keyword>
<feature type="region of interest" description="Disordered" evidence="15">
    <location>
        <begin position="896"/>
        <end position="926"/>
    </location>
</feature>
<feature type="transmembrane region" description="Helical" evidence="16">
    <location>
        <begin position="681"/>
        <end position="699"/>
    </location>
</feature>
<feature type="region of interest" description="Disordered" evidence="15">
    <location>
        <begin position="308"/>
        <end position="485"/>
    </location>
</feature>
<evidence type="ECO:0000256" key="11">
    <source>
        <dbReference type="ARBA" id="ARBA00023065"/>
    </source>
</evidence>
<evidence type="ECO:0000256" key="16">
    <source>
        <dbReference type="SAM" id="Phobius"/>
    </source>
</evidence>
<feature type="domain" description="Transient receptor ion channel" evidence="17">
    <location>
        <begin position="234"/>
        <end position="294"/>
    </location>
</feature>
<organism evidence="18 19">
    <name type="scientific">Cordylochernes scorpioides</name>
    <dbReference type="NCBI Taxonomy" id="51811"/>
    <lineage>
        <taxon>Eukaryota</taxon>
        <taxon>Metazoa</taxon>
        <taxon>Ecdysozoa</taxon>
        <taxon>Arthropoda</taxon>
        <taxon>Chelicerata</taxon>
        <taxon>Arachnida</taxon>
        <taxon>Pseudoscorpiones</taxon>
        <taxon>Cheliferoidea</taxon>
        <taxon>Chernetidae</taxon>
        <taxon>Cordylochernes</taxon>
    </lineage>
</organism>
<keyword evidence="7" id="KW-0677">Repeat</keyword>
<keyword evidence="6 16" id="KW-0812">Transmembrane</keyword>
<feature type="compositionally biased region" description="Basic residues" evidence="15">
    <location>
        <begin position="359"/>
        <end position="368"/>
    </location>
</feature>
<dbReference type="InterPro" id="IPR005821">
    <property type="entry name" value="Ion_trans_dom"/>
</dbReference>
<keyword evidence="5" id="KW-1052">Target cell membrane</keyword>
<feature type="transmembrane region" description="Helical" evidence="16">
    <location>
        <begin position="531"/>
        <end position="551"/>
    </location>
</feature>
<evidence type="ECO:0000256" key="9">
    <source>
        <dbReference type="ARBA" id="ARBA00023028"/>
    </source>
</evidence>
<evidence type="ECO:0000259" key="17">
    <source>
        <dbReference type="SMART" id="SM01420"/>
    </source>
</evidence>
<gene>
    <name evidence="18" type="ORF">LAZ67_13000840</name>
</gene>
<sequence length="1330" mass="148475">MDAAFSKNDEERPGAPPKFEGEYLEARLDEDPTQTQKELSKTLEVTQPAIFYHLKEIGMIRKVGKWVPYELKPRDVERRFFSLVNNCSNTPTATTRGSTHPAATPLGRTALVIAIERDDQQLVRLLLERSVAPRDALLHAIAQGNVEAAEILLEHEERNHVPGQPHSWEQVESDAATFSPDVTPLCLAAHHDNYEVPKGIWIYDLHFPHHLLLQIVRLLLDRGASLPAPHDVRCSCPECTTTADTLRRSRSRLHAYRALASGALLALASKDPLLAAFQLSVELRRLADIETEFRTEYLIEAIKGEDGGTNRSFQRNDQAISPPTRDDILGGRNAVQRDLRRSANTARQRQEQAVIPPQRHSRKFRKIWKPSSDVAQTQGQVPHLRPLHQGNAQGDKRQTTLQKLQSSTSPTWSLFHVSRKTTRDQVSRLTNHHTADSSRAGSESALRAVRQRIGRPDPDVPRAKGSSEPGVAPGDSAADPPQTGCPLRAEGRESIVRGGNAGVQFVAHPHVQQLLGAMWREDGGGSALRTFAMFPLLAAAVLVAPGSALAARARLPASRFAAHSASYCCFLCKSDYTSTDGVYCDFTATLCCDDDLSSIEPNVGKGVYVLCTVLLILASQRAEYLAAGWTERAYHQRGQLPGGVETAIMVYVLGFIWMEIRQLWSVGLVEYVKDMWNMVDFIVNTLYLAWIVLRLVSWLQVRGDQQLDPREKWNPYDPILVSEGMFGAANIFSFLKMVHIFSVSPHLGPLQISLGRMVIDIIKFFFFYTLVLFAFACGLNQLLAYYSMGEREVCLQATRGGHGPRVPACDIWRRFSNLFETSQTLFWASFGLIDLDSFELTGIQEYTRFWGMLMFGSYSVINIVVLLNLLVAMMSNSFQAISDSSRAGSESALRAVRQRTGRPDPDVPRAKGSPEPGVAPGDSAADPPQLAVHFEQKDTGVQFVAHPHVQQLLGAMWREDGGGSALRTFAMFPLLAAAVLVAPGSALAARARLPASAFCCSLRLLLLLSLGVRAGFIWMEIRQLWSVGLVEYVKDMWNMVDFIVNTLYLAWIVLRLVSWLQSSFSNLLRVDEEGPSICWFRANLAQPGRYVQVRGDQQLDPREKWNPYDPILVSEGMFGAANIFSFLKMVHIFSVSPHLGPLQISLGRMVIDIIKFFFFYTLVLFAFACGLNQLLAYYSMGEREVCLQATRGGHGPRVPACDIWRRFSNLFETSQTLFWASFGLIDLDSFELTGIQEYTRFWGMLMFGSYSVINIVVLLNLLVAMMSNSFQAISVSCDDCQRLAFPAVCSESLRIAGYVHFRTVFFLEQRIFDTPARWPGDKGAISLMTR</sequence>
<evidence type="ECO:0000256" key="7">
    <source>
        <dbReference type="ARBA" id="ARBA00022737"/>
    </source>
</evidence>
<keyword evidence="9" id="KW-0800">Toxin</keyword>
<dbReference type="Pfam" id="PF08344">
    <property type="entry name" value="TRP_2"/>
    <property type="match status" value="1"/>
</dbReference>
<protein>
    <submittedName>
        <fullName evidence="18">TRPC1</fullName>
    </submittedName>
</protein>
<feature type="transmembrane region" description="Helical" evidence="16">
    <location>
        <begin position="719"/>
        <end position="743"/>
    </location>
</feature>
<keyword evidence="10" id="KW-0040">ANK repeat</keyword>
<dbReference type="EMBL" id="CP092875">
    <property type="protein sequence ID" value="UYV75645.1"/>
    <property type="molecule type" value="Genomic_DNA"/>
</dbReference>
<dbReference type="Gene3D" id="1.10.287.70">
    <property type="match status" value="1"/>
</dbReference>
<dbReference type="InterPro" id="IPR002153">
    <property type="entry name" value="TRPC_channel"/>
</dbReference>
<evidence type="ECO:0000313" key="18">
    <source>
        <dbReference type="EMBL" id="UYV75645.1"/>
    </source>
</evidence>
<feature type="compositionally biased region" description="Basic and acidic residues" evidence="15">
    <location>
        <begin position="7"/>
        <end position="20"/>
    </location>
</feature>
<evidence type="ECO:0000256" key="15">
    <source>
        <dbReference type="SAM" id="MobiDB-lite"/>
    </source>
</evidence>
<evidence type="ECO:0000256" key="12">
    <source>
        <dbReference type="ARBA" id="ARBA00023136"/>
    </source>
</evidence>
<dbReference type="InterPro" id="IPR036770">
    <property type="entry name" value="Ankyrin_rpt-contain_sf"/>
</dbReference>
<dbReference type="Proteomes" id="UP001235939">
    <property type="component" value="Chromosome 13"/>
</dbReference>
<evidence type="ECO:0000256" key="1">
    <source>
        <dbReference type="ARBA" id="ARBA00004141"/>
    </source>
</evidence>
<evidence type="ECO:0000256" key="2">
    <source>
        <dbReference type="ARBA" id="ARBA00004175"/>
    </source>
</evidence>
<dbReference type="InterPro" id="IPR013555">
    <property type="entry name" value="TRP_dom"/>
</dbReference>
<feature type="transmembrane region" description="Helical" evidence="16">
    <location>
        <begin position="764"/>
        <end position="786"/>
    </location>
</feature>
<dbReference type="PANTHER" id="PTHR10117:SF51">
    <property type="entry name" value="TRANSIENT RECEPTOR POTENTIAL PROTEIN"/>
    <property type="match status" value="1"/>
</dbReference>
<evidence type="ECO:0000256" key="3">
    <source>
        <dbReference type="ARBA" id="ARBA00022448"/>
    </source>
</evidence>
<keyword evidence="11" id="KW-0406">Ion transport</keyword>
<evidence type="ECO:0000256" key="6">
    <source>
        <dbReference type="ARBA" id="ARBA00022692"/>
    </source>
</evidence>
<name>A0ABY6L878_9ARAC</name>
<evidence type="ECO:0000256" key="13">
    <source>
        <dbReference type="ARBA" id="ARBA00023298"/>
    </source>
</evidence>
<keyword evidence="14" id="KW-0407">Ion channel</keyword>
<dbReference type="Gene3D" id="1.25.40.20">
    <property type="entry name" value="Ankyrin repeat-containing domain"/>
    <property type="match status" value="1"/>
</dbReference>
<feature type="compositionally biased region" description="Basic and acidic residues" evidence="15">
    <location>
        <begin position="324"/>
        <end position="341"/>
    </location>
</feature>
<feature type="transmembrane region" description="Helical" evidence="16">
    <location>
        <begin position="1156"/>
        <end position="1178"/>
    </location>
</feature>
<keyword evidence="8 16" id="KW-1133">Transmembrane helix</keyword>